<organism evidence="2 3">
    <name type="scientific">Meripilus lineatus</name>
    <dbReference type="NCBI Taxonomy" id="2056292"/>
    <lineage>
        <taxon>Eukaryota</taxon>
        <taxon>Fungi</taxon>
        <taxon>Dikarya</taxon>
        <taxon>Basidiomycota</taxon>
        <taxon>Agaricomycotina</taxon>
        <taxon>Agaricomycetes</taxon>
        <taxon>Polyporales</taxon>
        <taxon>Meripilaceae</taxon>
        <taxon>Meripilus</taxon>
    </lineage>
</organism>
<feature type="compositionally biased region" description="Polar residues" evidence="1">
    <location>
        <begin position="73"/>
        <end position="83"/>
    </location>
</feature>
<accession>A0AAD5V1N3</accession>
<comment type="caution">
    <text evidence="2">The sequence shown here is derived from an EMBL/GenBank/DDBJ whole genome shotgun (WGS) entry which is preliminary data.</text>
</comment>
<feature type="compositionally biased region" description="Low complexity" evidence="1">
    <location>
        <begin position="174"/>
        <end position="190"/>
    </location>
</feature>
<gene>
    <name evidence="2" type="ORF">NLI96_g6210</name>
</gene>
<reference evidence="2" key="1">
    <citation type="submission" date="2022-07" db="EMBL/GenBank/DDBJ databases">
        <title>Genome Sequence of Physisporinus lineatus.</title>
        <authorList>
            <person name="Buettner E."/>
        </authorList>
    </citation>
    <scope>NUCLEOTIDE SEQUENCE</scope>
    <source>
        <strain evidence="2">VT162</strain>
    </source>
</reference>
<sequence length="350" mass="37034">MSSRGQSKGKGVGPSSRGPSEGEGGKREVTGDDISRTPRDGSPKPKTPPTPTSSNPGSGSSSSSSRIPSESPINTNATWGSRSNPHRTAAAQPRSVRQPNTRTDQRREIPNVYFPESSRPENFKQTTRTFAYFVGQSHFFPPPGAGGSSGSSTSPLLPPAPAIGSPPSLTALNPSSSPSGRSAGSAGSPPTTYASSAATIQSFESGERSPPMSGAEMNNTTFYEHSVLSANSTLIDPGTPSSSKTKSTKSITSSILTLDNLDDSSGSSKKEPFVEGEDGTKDLYDPNDPNSLVSSSLWRKHLNARGIDPDRMEVESFINDAESIKFMHPFDESKDSLALEPSKDRGKRRR</sequence>
<feature type="region of interest" description="Disordered" evidence="1">
    <location>
        <begin position="136"/>
        <end position="220"/>
    </location>
</feature>
<proteinExistence type="predicted"/>
<feature type="region of interest" description="Disordered" evidence="1">
    <location>
        <begin position="329"/>
        <end position="350"/>
    </location>
</feature>
<evidence type="ECO:0000313" key="2">
    <source>
        <dbReference type="EMBL" id="KAJ3483587.1"/>
    </source>
</evidence>
<feature type="compositionally biased region" description="Low complexity" evidence="1">
    <location>
        <begin position="52"/>
        <end position="72"/>
    </location>
</feature>
<evidence type="ECO:0000313" key="3">
    <source>
        <dbReference type="Proteomes" id="UP001212997"/>
    </source>
</evidence>
<keyword evidence="3" id="KW-1185">Reference proteome</keyword>
<evidence type="ECO:0000256" key="1">
    <source>
        <dbReference type="SAM" id="MobiDB-lite"/>
    </source>
</evidence>
<feature type="compositionally biased region" description="Polar residues" evidence="1">
    <location>
        <begin position="191"/>
        <end position="204"/>
    </location>
</feature>
<name>A0AAD5V1N3_9APHY</name>
<feature type="compositionally biased region" description="Basic and acidic residues" evidence="1">
    <location>
        <begin position="268"/>
        <end position="284"/>
    </location>
</feature>
<dbReference type="AlphaFoldDB" id="A0AAD5V1N3"/>
<feature type="compositionally biased region" description="Basic and acidic residues" evidence="1">
    <location>
        <begin position="23"/>
        <end position="43"/>
    </location>
</feature>
<feature type="compositionally biased region" description="Low complexity" evidence="1">
    <location>
        <begin position="241"/>
        <end position="255"/>
    </location>
</feature>
<dbReference type="EMBL" id="JANAWD010000222">
    <property type="protein sequence ID" value="KAJ3483587.1"/>
    <property type="molecule type" value="Genomic_DNA"/>
</dbReference>
<feature type="compositionally biased region" description="Basic and acidic residues" evidence="1">
    <location>
        <begin position="329"/>
        <end position="344"/>
    </location>
</feature>
<feature type="region of interest" description="Disordered" evidence="1">
    <location>
        <begin position="232"/>
        <end position="289"/>
    </location>
</feature>
<dbReference type="Proteomes" id="UP001212997">
    <property type="component" value="Unassembled WGS sequence"/>
</dbReference>
<feature type="region of interest" description="Disordered" evidence="1">
    <location>
        <begin position="1"/>
        <end position="123"/>
    </location>
</feature>
<protein>
    <submittedName>
        <fullName evidence="2">Uncharacterized protein</fullName>
    </submittedName>
</protein>